<dbReference type="EMBL" id="NOXS01000032">
    <property type="protein sequence ID" value="OYQ18425.1"/>
    <property type="molecule type" value="Genomic_DNA"/>
</dbReference>
<comment type="caution">
    <text evidence="8">The sequence shown here is derived from an EMBL/GenBank/DDBJ whole genome shotgun (WGS) entry which is preliminary data.</text>
</comment>
<keyword evidence="9" id="KW-1185">Reference proteome</keyword>
<reference evidence="8 9" key="1">
    <citation type="submission" date="2017-07" db="EMBL/GenBank/DDBJ databases">
        <title>Elstera cyanobacteriorum sp. nov., a novel bacterium isolated from cyanobacterial aggregates in a eutrophic lake.</title>
        <authorList>
            <person name="Cai H."/>
        </authorList>
    </citation>
    <scope>NUCLEOTIDE SEQUENCE [LARGE SCALE GENOMIC DNA]</scope>
    <source>
        <strain evidence="8 9">TH019</strain>
    </source>
</reference>
<sequence length="186" mass="20447">MAIQDVIADVKRRMAAAVDALKKDLNGLRTGRASVNLLEPVMVESYGQMMPLNQVGTVSNPEPRLLTVSVWDKGAVKAVEKAIREAGLGLNPSSDGQTVRVPLPELNQERRQELVKVAGKYAEQARVAVRNVRRDGMEALKKAEKAKEISEDEHGKLSDDIQGLTDTHIKQIDQTLAGKEKEIMQV</sequence>
<comment type="similarity">
    <text evidence="2 6">Belongs to the RRF family.</text>
</comment>
<keyword evidence="3 6" id="KW-0963">Cytoplasm</keyword>
<evidence type="ECO:0000256" key="2">
    <source>
        <dbReference type="ARBA" id="ARBA00005912"/>
    </source>
</evidence>
<dbReference type="OrthoDB" id="9804006at2"/>
<evidence type="ECO:0000313" key="9">
    <source>
        <dbReference type="Proteomes" id="UP000216361"/>
    </source>
</evidence>
<dbReference type="AlphaFoldDB" id="A0A255XPP5"/>
<evidence type="ECO:0000313" key="8">
    <source>
        <dbReference type="EMBL" id="OYQ18425.1"/>
    </source>
</evidence>
<accession>A0A255XPP5</accession>
<dbReference type="PANTHER" id="PTHR20982">
    <property type="entry name" value="RIBOSOME RECYCLING FACTOR"/>
    <property type="match status" value="1"/>
</dbReference>
<name>A0A255XPP5_9PROT</name>
<keyword evidence="4 6" id="KW-0648">Protein biosynthesis</keyword>
<dbReference type="Pfam" id="PF01765">
    <property type="entry name" value="RRF"/>
    <property type="match status" value="1"/>
</dbReference>
<protein>
    <recommendedName>
        <fullName evidence="6">Ribosome-recycling factor</fullName>
        <shortName evidence="6">RRF</shortName>
    </recommendedName>
    <alternativeName>
        <fullName evidence="6">Ribosome-releasing factor</fullName>
    </alternativeName>
</protein>
<comment type="subcellular location">
    <subcellularLocation>
        <location evidence="1 6">Cytoplasm</location>
    </subcellularLocation>
</comment>
<organism evidence="8 9">
    <name type="scientific">Elstera cyanobacteriorum</name>
    <dbReference type="NCBI Taxonomy" id="2022747"/>
    <lineage>
        <taxon>Bacteria</taxon>
        <taxon>Pseudomonadati</taxon>
        <taxon>Pseudomonadota</taxon>
        <taxon>Alphaproteobacteria</taxon>
        <taxon>Rhodospirillales</taxon>
        <taxon>Rhodospirillaceae</taxon>
        <taxon>Elstera</taxon>
    </lineage>
</organism>
<feature type="domain" description="Ribosome recycling factor" evidence="7">
    <location>
        <begin position="21"/>
        <end position="184"/>
    </location>
</feature>
<dbReference type="HAMAP" id="MF_00040">
    <property type="entry name" value="RRF"/>
    <property type="match status" value="1"/>
</dbReference>
<gene>
    <name evidence="6" type="primary">frr</name>
    <name evidence="8" type="ORF">CHR90_09040</name>
</gene>
<evidence type="ECO:0000256" key="3">
    <source>
        <dbReference type="ARBA" id="ARBA00022490"/>
    </source>
</evidence>
<evidence type="ECO:0000256" key="4">
    <source>
        <dbReference type="ARBA" id="ARBA00022917"/>
    </source>
</evidence>
<dbReference type="GO" id="GO:0005829">
    <property type="term" value="C:cytosol"/>
    <property type="evidence" value="ECO:0007669"/>
    <property type="project" value="GOC"/>
</dbReference>
<comment type="function">
    <text evidence="5 6">Responsible for the release of ribosomes from messenger RNA at the termination of protein biosynthesis. May increase the efficiency of translation by recycling ribosomes from one round of translation to another.</text>
</comment>
<dbReference type="Proteomes" id="UP000216361">
    <property type="component" value="Unassembled WGS sequence"/>
</dbReference>
<dbReference type="InterPro" id="IPR036191">
    <property type="entry name" value="RRF_sf"/>
</dbReference>
<evidence type="ECO:0000259" key="7">
    <source>
        <dbReference type="Pfam" id="PF01765"/>
    </source>
</evidence>
<proteinExistence type="inferred from homology"/>
<dbReference type="CDD" id="cd00520">
    <property type="entry name" value="RRF"/>
    <property type="match status" value="1"/>
</dbReference>
<dbReference type="FunFam" id="1.10.132.20:FF:000001">
    <property type="entry name" value="Ribosome-recycling factor"/>
    <property type="match status" value="1"/>
</dbReference>
<dbReference type="SUPFAM" id="SSF55194">
    <property type="entry name" value="Ribosome recycling factor, RRF"/>
    <property type="match status" value="1"/>
</dbReference>
<dbReference type="PANTHER" id="PTHR20982:SF3">
    <property type="entry name" value="MITOCHONDRIAL RIBOSOME RECYCLING FACTOR PSEUDO 1"/>
    <property type="match status" value="1"/>
</dbReference>
<evidence type="ECO:0000256" key="5">
    <source>
        <dbReference type="ARBA" id="ARBA00025050"/>
    </source>
</evidence>
<dbReference type="Gene3D" id="1.10.132.20">
    <property type="entry name" value="Ribosome-recycling factor"/>
    <property type="match status" value="1"/>
</dbReference>
<dbReference type="NCBIfam" id="TIGR00496">
    <property type="entry name" value="frr"/>
    <property type="match status" value="1"/>
</dbReference>
<evidence type="ECO:0000256" key="6">
    <source>
        <dbReference type="HAMAP-Rule" id="MF_00040"/>
    </source>
</evidence>
<dbReference type="InterPro" id="IPR002661">
    <property type="entry name" value="Ribosome_recyc_fac"/>
</dbReference>
<evidence type="ECO:0000256" key="1">
    <source>
        <dbReference type="ARBA" id="ARBA00004496"/>
    </source>
</evidence>
<dbReference type="GO" id="GO:0043023">
    <property type="term" value="F:ribosomal large subunit binding"/>
    <property type="evidence" value="ECO:0007669"/>
    <property type="project" value="TreeGrafter"/>
</dbReference>
<dbReference type="Gene3D" id="3.30.1360.40">
    <property type="match status" value="1"/>
</dbReference>
<dbReference type="RefSeq" id="WP_094408688.1">
    <property type="nucleotide sequence ID" value="NZ_BMJZ01000001.1"/>
</dbReference>
<dbReference type="InterPro" id="IPR023584">
    <property type="entry name" value="Ribosome_recyc_fac_dom"/>
</dbReference>
<dbReference type="GO" id="GO:0002184">
    <property type="term" value="P:cytoplasmic translational termination"/>
    <property type="evidence" value="ECO:0007669"/>
    <property type="project" value="TreeGrafter"/>
</dbReference>
<dbReference type="FunFam" id="3.30.1360.40:FF:000001">
    <property type="entry name" value="Ribosome-recycling factor"/>
    <property type="match status" value="1"/>
</dbReference>